<evidence type="ECO:0000256" key="10">
    <source>
        <dbReference type="ARBA" id="ARBA00023180"/>
    </source>
</evidence>
<dbReference type="OrthoDB" id="8876749at2759"/>
<dbReference type="Proteomes" id="UP000234681">
    <property type="component" value="Chromosome 4"/>
</dbReference>
<evidence type="ECO:0000256" key="5">
    <source>
        <dbReference type="ARBA" id="ARBA00022692"/>
    </source>
</evidence>
<dbReference type="EMBL" id="CH473964">
    <property type="protein sequence ID" value="EDM01687.1"/>
    <property type="molecule type" value="Genomic_DNA"/>
</dbReference>
<evidence type="ECO:0000256" key="8">
    <source>
        <dbReference type="ARBA" id="ARBA00023136"/>
    </source>
</evidence>
<dbReference type="Pfam" id="PF05296">
    <property type="entry name" value="TAS2R"/>
    <property type="match status" value="1"/>
</dbReference>
<dbReference type="RGD" id="620737">
    <property type="gene designation" value="Tas2r114"/>
</dbReference>
<feature type="transmembrane region" description="Helical" evidence="14">
    <location>
        <begin position="230"/>
        <end position="255"/>
    </location>
</feature>
<keyword evidence="5 13" id="KW-0812">Transmembrane</keyword>
<evidence type="ECO:0000256" key="12">
    <source>
        <dbReference type="RuleBase" id="RU004423"/>
    </source>
</evidence>
<feature type="transmembrane region" description="Helical" evidence="14">
    <location>
        <begin position="178"/>
        <end position="203"/>
    </location>
</feature>
<dbReference type="GO" id="GO:0033038">
    <property type="term" value="F:bitter taste receptor activity"/>
    <property type="evidence" value="ECO:0007669"/>
    <property type="project" value="InterPro"/>
</dbReference>
<keyword evidence="10" id="KW-0325">Glycoprotein</keyword>
<evidence type="ECO:0000256" key="13">
    <source>
        <dbReference type="RuleBase" id="RU004424"/>
    </source>
</evidence>
<proteinExistence type="inferred from homology"/>
<dbReference type="GO" id="GO:0016020">
    <property type="term" value="C:membrane"/>
    <property type="evidence" value="ECO:0007669"/>
    <property type="project" value="UniProtKB-SubCell"/>
</dbReference>
<keyword evidence="11 13" id="KW-0807">Transducer</keyword>
<keyword evidence="4 13" id="KW-0716">Sensory transduction</keyword>
<protein>
    <recommendedName>
        <fullName evidence="13">Taste receptor type 2</fullName>
    </recommendedName>
</protein>
<feature type="transmembrane region" description="Helical" evidence="14">
    <location>
        <begin position="41"/>
        <end position="63"/>
    </location>
</feature>
<dbReference type="AlphaFoldDB" id="A6IMA2"/>
<feature type="transmembrane region" description="Helical" evidence="14">
    <location>
        <begin position="75"/>
        <end position="91"/>
    </location>
</feature>
<name>A6IMA2_RAT</name>
<feature type="transmembrane region" description="Helical" evidence="14">
    <location>
        <begin position="97"/>
        <end position="114"/>
    </location>
</feature>
<evidence type="ECO:0000256" key="4">
    <source>
        <dbReference type="ARBA" id="ARBA00022606"/>
    </source>
</evidence>
<evidence type="ECO:0000256" key="11">
    <source>
        <dbReference type="ARBA" id="ARBA00023224"/>
    </source>
</evidence>
<evidence type="ECO:0000313" key="15">
    <source>
        <dbReference type="EMBL" id="EDM01687.1"/>
    </source>
</evidence>
<keyword evidence="9 13" id="KW-0675">Receptor</keyword>
<gene>
    <name evidence="16" type="primary">Tas2r114</name>
    <name evidence="15" type="synonym">Tas2r5</name>
    <name evidence="15" type="ORF">rCG_30238</name>
</gene>
<comment type="similarity">
    <text evidence="2 12">Belongs to the G-protein coupled receptor T2R family.</text>
</comment>
<feature type="transmembrane region" description="Helical" evidence="14">
    <location>
        <begin position="261"/>
        <end position="282"/>
    </location>
</feature>
<dbReference type="InterPro" id="IPR007960">
    <property type="entry name" value="TAS2R"/>
</dbReference>
<evidence type="ECO:0000256" key="2">
    <source>
        <dbReference type="ARBA" id="ARBA00007376"/>
    </source>
</evidence>
<dbReference type="PANTHER" id="PTHR11394">
    <property type="entry name" value="TASTE RECEPTOR TYPE 2"/>
    <property type="match status" value="1"/>
</dbReference>
<comment type="subcellular location">
    <subcellularLocation>
        <location evidence="1 13">Membrane</location>
        <topology evidence="1 13">Multi-pass membrane protein</topology>
    </subcellularLocation>
</comment>
<keyword evidence="8 13" id="KW-0472">Membrane</keyword>
<dbReference type="CDD" id="cd15021">
    <property type="entry name" value="7tm_TAS2R10"/>
    <property type="match status" value="1"/>
</dbReference>
<evidence type="ECO:0000256" key="3">
    <source>
        <dbReference type="ARBA" id="ARBA00022480"/>
    </source>
</evidence>
<keyword evidence="6 14" id="KW-1133">Transmembrane helix</keyword>
<evidence type="ECO:0000256" key="6">
    <source>
        <dbReference type="ARBA" id="ARBA00022989"/>
    </source>
</evidence>
<dbReference type="GO" id="GO:0004930">
    <property type="term" value="F:G protein-coupled receptor activity"/>
    <property type="evidence" value="ECO:0007669"/>
    <property type="project" value="UniProtKB-KW"/>
</dbReference>
<accession>A6IMA2</accession>
<feature type="transmembrane region" description="Helical" evidence="14">
    <location>
        <begin position="7"/>
        <end position="29"/>
    </location>
</feature>
<sequence length="309" mass="35555">MLGAMEGVLLSVATSEALLGIVGNTFIALVNCMDCTRNKNLYNIGFILTGLAISRICLVWILITEAYIKIFSPQLLSPINIIELISYLWIITSQLNVWFATSLSIFYFLKIANFSHHIFLWLKRRINIVFAFLIGCLLMSWLFSFPVVVKMVKDKKMLYINSSWQIHMKKSELITNYVFTNGGVFLLFIIMLIVCFLLIISLWRHSKWMQSNESGLRDLNTEVHVKTIKVLLSFIILFILHLIGITINVICLLVPENNLLFVFGLTIAFLYPCCHSLILILANSRLRQCFVRILQQLKCSEEGKEFRNT</sequence>
<evidence type="ECO:0000256" key="9">
    <source>
        <dbReference type="ARBA" id="ARBA00023170"/>
    </source>
</evidence>
<dbReference type="Gene3D" id="1.20.1070.10">
    <property type="entry name" value="Rhodopsin 7-helix transmembrane proteins"/>
    <property type="match status" value="1"/>
</dbReference>
<dbReference type="FunFam" id="1.20.1070.10:FF:000042">
    <property type="entry name" value="Taste receptor type 2 member 7"/>
    <property type="match status" value="1"/>
</dbReference>
<organism evidence="15">
    <name type="scientific">Rattus norvegicus</name>
    <name type="common">Rat</name>
    <dbReference type="NCBI Taxonomy" id="10116"/>
    <lineage>
        <taxon>Eukaryota</taxon>
        <taxon>Metazoa</taxon>
        <taxon>Chordata</taxon>
        <taxon>Craniata</taxon>
        <taxon>Vertebrata</taxon>
        <taxon>Euteleostomi</taxon>
        <taxon>Mammalia</taxon>
        <taxon>Eutheria</taxon>
        <taxon>Euarchontoglires</taxon>
        <taxon>Glires</taxon>
        <taxon>Rodentia</taxon>
        <taxon>Myomorpha</taxon>
        <taxon>Muroidea</taxon>
        <taxon>Muridae</taxon>
        <taxon>Murinae</taxon>
        <taxon>Rattus</taxon>
    </lineage>
</organism>
<dbReference type="PANTHER" id="PTHR11394:SF50">
    <property type="entry name" value="TASTE RECEPTOR TYPE 2 MEMBER 114"/>
    <property type="match status" value="1"/>
</dbReference>
<keyword evidence="7 13" id="KW-0297">G-protein coupled receptor</keyword>
<evidence type="ECO:0000313" key="16">
    <source>
        <dbReference type="RGD" id="620737"/>
    </source>
</evidence>
<reference evidence="15" key="2">
    <citation type="submission" date="2005-09" db="EMBL/GenBank/DDBJ databases">
        <authorList>
            <person name="Mural R.J."/>
            <person name="Li P.W."/>
            <person name="Adams M.D."/>
            <person name="Amanatides P.G."/>
            <person name="Baden-Tillson H."/>
            <person name="Barnstead M."/>
            <person name="Chin S.H."/>
            <person name="Dew I."/>
            <person name="Evans C.A."/>
            <person name="Ferriera S."/>
            <person name="Flanigan M."/>
            <person name="Fosler C."/>
            <person name="Glodek A."/>
            <person name="Gu Z."/>
            <person name="Holt R.A."/>
            <person name="Jennings D."/>
            <person name="Kraft C.L."/>
            <person name="Lu F."/>
            <person name="Nguyen T."/>
            <person name="Nusskern D.R."/>
            <person name="Pfannkoch C.M."/>
            <person name="Sitter C."/>
            <person name="Sutton G.G."/>
            <person name="Venter J.C."/>
            <person name="Wang Z."/>
            <person name="Woodage T."/>
            <person name="Zheng X.H."/>
            <person name="Zhong F."/>
        </authorList>
    </citation>
    <scope>NUCLEOTIDE SEQUENCE</scope>
    <source>
        <strain evidence="15">BN</strain>
    </source>
</reference>
<evidence type="ECO:0000256" key="7">
    <source>
        <dbReference type="ARBA" id="ARBA00023040"/>
    </source>
</evidence>
<reference evidence="15" key="1">
    <citation type="journal article" date="2005" name="Genome Res.">
        <title>Gene and alternative splicing annotation with AIR.</title>
        <authorList>
            <person name="Florea L."/>
            <person name="Di Francesco V."/>
            <person name="Miller J."/>
            <person name="Turner R."/>
            <person name="Yao A."/>
            <person name="Harris M."/>
            <person name="Walenz B."/>
            <person name="Mobarry C."/>
            <person name="Merkulov G.V."/>
            <person name="Charlab R."/>
            <person name="Dew I."/>
            <person name="Deng Z."/>
            <person name="Istrail S."/>
            <person name="Li P."/>
            <person name="Sutton G."/>
        </authorList>
    </citation>
    <scope>NUCLEOTIDE SEQUENCE</scope>
    <source>
        <strain evidence="15">BN</strain>
    </source>
</reference>
<evidence type="ECO:0000256" key="1">
    <source>
        <dbReference type="ARBA" id="ARBA00004141"/>
    </source>
</evidence>
<feature type="transmembrane region" description="Helical" evidence="14">
    <location>
        <begin position="126"/>
        <end position="149"/>
    </location>
</feature>
<keyword evidence="3 13" id="KW-0919">Taste</keyword>
<dbReference type="OMA" id="WLFTFPQ"/>
<evidence type="ECO:0000256" key="14">
    <source>
        <dbReference type="SAM" id="Phobius"/>
    </source>
</evidence>
<dbReference type="SUPFAM" id="SSF81321">
    <property type="entry name" value="Family A G protein-coupled receptor-like"/>
    <property type="match status" value="1"/>
</dbReference>